<dbReference type="SUPFAM" id="SSF48371">
    <property type="entry name" value="ARM repeat"/>
    <property type="match status" value="1"/>
</dbReference>
<evidence type="ECO:0000313" key="2">
    <source>
        <dbReference type="Proteomes" id="UP000179807"/>
    </source>
</evidence>
<dbReference type="FunFam" id="1.25.10.10:FF:000331">
    <property type="entry name" value="Phosphoprotein phosphatase, putative"/>
    <property type="match status" value="1"/>
</dbReference>
<keyword evidence="2" id="KW-1185">Reference proteome</keyword>
<dbReference type="AlphaFoldDB" id="A0A1J4L6R7"/>
<dbReference type="Gene3D" id="1.25.10.10">
    <property type="entry name" value="Leucine-rich Repeat Variant"/>
    <property type="match status" value="1"/>
</dbReference>
<dbReference type="VEuPathDB" id="TrichDB:TRFO_00921"/>
<proteinExistence type="predicted"/>
<dbReference type="Proteomes" id="UP000179807">
    <property type="component" value="Unassembled WGS sequence"/>
</dbReference>
<dbReference type="GO" id="GO:0000159">
    <property type="term" value="C:protein phosphatase type 2A complex"/>
    <property type="evidence" value="ECO:0007669"/>
    <property type="project" value="InterPro"/>
</dbReference>
<dbReference type="InterPro" id="IPR011989">
    <property type="entry name" value="ARM-like"/>
</dbReference>
<name>A0A1J4L6R7_9EUKA</name>
<dbReference type="PANTHER" id="PTHR10257">
    <property type="entry name" value="SERINE/THREONINE PROTEIN PHOSPHATASE 2A PP2A REGULATORY SUBUNIT B"/>
    <property type="match status" value="1"/>
</dbReference>
<dbReference type="PANTHER" id="PTHR10257:SF3">
    <property type="entry name" value="SERINE_THREONINE-PROTEIN PHOSPHATASE 2A 56 KDA REGULATORY SUBUNIT GAMMA ISOFORM"/>
    <property type="match status" value="1"/>
</dbReference>
<evidence type="ECO:0000313" key="1">
    <source>
        <dbReference type="EMBL" id="OHT17645.1"/>
    </source>
</evidence>
<protein>
    <recommendedName>
        <fullName evidence="3">Phosphoprotein phosphatase</fullName>
    </recommendedName>
</protein>
<accession>A0A1J4L6R7</accession>
<dbReference type="GeneID" id="94824504"/>
<evidence type="ECO:0008006" key="3">
    <source>
        <dbReference type="Google" id="ProtNLM"/>
    </source>
</evidence>
<dbReference type="Pfam" id="PF01603">
    <property type="entry name" value="B56"/>
    <property type="match status" value="1"/>
</dbReference>
<dbReference type="EMBL" id="MLAK01000001">
    <property type="protein sequence ID" value="OHT17645.1"/>
    <property type="molecule type" value="Genomic_DNA"/>
</dbReference>
<dbReference type="GO" id="GO:0019888">
    <property type="term" value="F:protein phosphatase regulator activity"/>
    <property type="evidence" value="ECO:0007669"/>
    <property type="project" value="InterPro"/>
</dbReference>
<organism evidence="1 2">
    <name type="scientific">Tritrichomonas foetus</name>
    <dbReference type="NCBI Taxonomy" id="1144522"/>
    <lineage>
        <taxon>Eukaryota</taxon>
        <taxon>Metamonada</taxon>
        <taxon>Parabasalia</taxon>
        <taxon>Tritrichomonadida</taxon>
        <taxon>Tritrichomonadidae</taxon>
        <taxon>Tritrichomonas</taxon>
    </lineage>
</organism>
<gene>
    <name evidence="1" type="ORF">TRFO_00921</name>
</gene>
<reference evidence="1" key="1">
    <citation type="submission" date="2016-10" db="EMBL/GenBank/DDBJ databases">
        <authorList>
            <person name="Benchimol M."/>
            <person name="Almeida L.G."/>
            <person name="Vasconcelos A.T."/>
            <person name="Perreira-Neves A."/>
            <person name="Rosa I.A."/>
            <person name="Tasca T."/>
            <person name="Bogo M.R."/>
            <person name="de Souza W."/>
        </authorList>
    </citation>
    <scope>NUCLEOTIDE SEQUENCE [LARGE SCALE GENOMIC DNA]</scope>
    <source>
        <strain evidence="1">K</strain>
    </source>
</reference>
<sequence length="596" mass="68223">MISTLTGKMMLKNRYSGRNSSLSLFVPKQSRHHAKLKKYFSPKGSINPLNSVSPLESGSSPAEICTPNLFQSRKQNNSTIIFTKKTTPNQNAHISASPGQKSVKFNLDSEPICDLDDPVVNQPPEYYHPYVGANLVLPELPPLSTAHHFIGTKEFQIQLQKKCELCSMMCNFNYFYADQEAKKIKRVALLEILKIFDNTSVVKKLSKDSIDHIFKMVLKNLERPLAVIDPKNRMMDSIPAYRDHAMEHLEIVYQILTKMYSCFSNRRYVDLNFVIRICRQIGSMDADERQFIVNFVLAYFGNNEDEDLFILLSNLLVYNHESGCSPYSISPILVLMYHVFQAYNEIPPLFDEILKMTVLPLLSDNYEPMFNTDLTNFLNVYVSRKPRFALEIINAIYKYQPRTRNSKQCCFLKLLTSIVPHMYPRDVSANAKKIFQLYAENCKSFSNKVVLCALKCLCDPTLELMITDNSRTVIPIVFKPISDATSTHWSSQVKDMGSSTLIYLRKMNMKCYKEISEETEPIAGFQNPKMQNWSAIVRAAVSNDHNLNLSTELMKVTNLFTIKPRVMGHVNIPKEIRRRSCITTLSNMQGGRAPVL</sequence>
<dbReference type="InterPro" id="IPR002554">
    <property type="entry name" value="PP2A_B56"/>
</dbReference>
<dbReference type="RefSeq" id="XP_068370781.1">
    <property type="nucleotide sequence ID" value="XM_068489800.1"/>
</dbReference>
<dbReference type="GO" id="GO:0007165">
    <property type="term" value="P:signal transduction"/>
    <property type="evidence" value="ECO:0007669"/>
    <property type="project" value="InterPro"/>
</dbReference>
<dbReference type="InterPro" id="IPR016024">
    <property type="entry name" value="ARM-type_fold"/>
</dbReference>
<comment type="caution">
    <text evidence="1">The sequence shown here is derived from an EMBL/GenBank/DDBJ whole genome shotgun (WGS) entry which is preliminary data.</text>
</comment>